<dbReference type="InterPro" id="IPR003065">
    <property type="entry name" value="Invas_SpaK"/>
</dbReference>
<evidence type="ECO:0000313" key="1">
    <source>
        <dbReference type="EMBL" id="SMF79646.1"/>
    </source>
</evidence>
<reference evidence="2" key="1">
    <citation type="submission" date="2017-04" db="EMBL/GenBank/DDBJ databases">
        <authorList>
            <person name="Varghese N."/>
            <person name="Submissions S."/>
        </authorList>
    </citation>
    <scope>NUCLEOTIDE SEQUENCE [LARGE SCALE GENOMIC DNA]</scope>
    <source>
        <strain evidence="2">Ballard 720</strain>
    </source>
</reference>
<dbReference type="STRING" id="28094.SAMN06295900_12164"/>
<dbReference type="CDD" id="cd17035">
    <property type="entry name" value="T3SC_IB_Spa15-like"/>
    <property type="match status" value="1"/>
</dbReference>
<gene>
    <name evidence="1" type="ORF">SAMN06295900_12164</name>
</gene>
<dbReference type="AlphaFoldDB" id="A0A1X7H4I5"/>
<dbReference type="SUPFAM" id="SSF69635">
    <property type="entry name" value="Type III secretory system chaperone-like"/>
    <property type="match status" value="1"/>
</dbReference>
<dbReference type="PRINTS" id="PR01305">
    <property type="entry name" value="SSPAKPROTEIN"/>
</dbReference>
<dbReference type="Pfam" id="PF03519">
    <property type="entry name" value="Invas_SpaK"/>
    <property type="match status" value="1"/>
</dbReference>
<proteinExistence type="predicted"/>
<dbReference type="Gene3D" id="3.30.1460.10">
    <property type="match status" value="1"/>
</dbReference>
<organism evidence="1 2">
    <name type="scientific">Trinickia caryophylli</name>
    <name type="common">Paraburkholderia caryophylli</name>
    <dbReference type="NCBI Taxonomy" id="28094"/>
    <lineage>
        <taxon>Bacteria</taxon>
        <taxon>Pseudomonadati</taxon>
        <taxon>Pseudomonadota</taxon>
        <taxon>Betaproteobacteria</taxon>
        <taxon>Burkholderiales</taxon>
        <taxon>Burkholderiaceae</taxon>
        <taxon>Trinickia</taxon>
    </lineage>
</organism>
<accession>A0A1X7H4I5</accession>
<dbReference type="Proteomes" id="UP000192911">
    <property type="component" value="Unassembled WGS sequence"/>
</dbReference>
<sequence>MTVRGALMQLGVPDRILDDFDSHSTISIETEGGAVINISVSDDRLFIWSPIKISEERLIDGSAVVLPIITTPMRDIETGHLTLGRCNDGFELKGLVNVEALAGDRLHEVINDFYGALRVIAGCA</sequence>
<name>A0A1X7H4I5_TRICW</name>
<evidence type="ECO:0000313" key="2">
    <source>
        <dbReference type="Proteomes" id="UP000192911"/>
    </source>
</evidence>
<dbReference type="EMBL" id="FXAH01000021">
    <property type="protein sequence ID" value="SMF79646.1"/>
    <property type="molecule type" value="Genomic_DNA"/>
</dbReference>
<keyword evidence="2" id="KW-1185">Reference proteome</keyword>
<protein>
    <submittedName>
        <fullName evidence="1">Invasion protein B family protein</fullName>
    </submittedName>
</protein>